<gene>
    <name evidence="2" type="ORF">BD94_0528</name>
</gene>
<dbReference type="Pfam" id="PF11306">
    <property type="entry name" value="DUF3108"/>
    <property type="match status" value="1"/>
</dbReference>
<keyword evidence="1" id="KW-0732">Signal</keyword>
<feature type="chain" id="PRO_5001717628" description="Outer membrane lipoprotein-sorting protein" evidence="1">
    <location>
        <begin position="23"/>
        <end position="242"/>
    </location>
</feature>
<dbReference type="KEGG" id="eao:BD94_0528"/>
<organism evidence="2 3">
    <name type="scientific">Elizabethkingia anophelis NUHP1</name>
    <dbReference type="NCBI Taxonomy" id="1338011"/>
    <lineage>
        <taxon>Bacteria</taxon>
        <taxon>Pseudomonadati</taxon>
        <taxon>Bacteroidota</taxon>
        <taxon>Flavobacteriia</taxon>
        <taxon>Flavobacteriales</taxon>
        <taxon>Weeksellaceae</taxon>
        <taxon>Elizabethkingia</taxon>
    </lineage>
</organism>
<protein>
    <recommendedName>
        <fullName evidence="4">Outer membrane lipoprotein-sorting protein</fullName>
    </recommendedName>
</protein>
<dbReference type="STRING" id="1338011.BD94_0528"/>
<dbReference type="EMBL" id="CP007547">
    <property type="protein sequence ID" value="AIL44303.1"/>
    <property type="molecule type" value="Genomic_DNA"/>
</dbReference>
<evidence type="ECO:0008006" key="4">
    <source>
        <dbReference type="Google" id="ProtNLM"/>
    </source>
</evidence>
<dbReference type="HOGENOM" id="CLU_1137393_0_0_10"/>
<dbReference type="eggNOG" id="ENOG50308J8">
    <property type="taxonomic scope" value="Bacteria"/>
</dbReference>
<sequence length="242" mass="27741">MKSVRFLIPAILLLFIASGINAQEKTQSPKHNDVNSALIKNEETEMNWYAVKDTTKIEIGKVITKIARTPNAVNITTTVKMKGAPSDWTDETSAKLPNLAPVKHSSFNMQRDMVLNFGKEITGYYLDKAANKKTEINEKNQEDFFDSNIYPQLIRWLPLKENYKTDIAIYDYNPKKSGVLKVNIQSTEKGMYKNTPVWIVKTTDGITDHKAVTSFYIDIKTRQLLKQEMDMGPRKMLMERVK</sequence>
<dbReference type="RefSeq" id="WP_024564649.1">
    <property type="nucleotide sequence ID" value="NZ_CP007547.1"/>
</dbReference>
<name>A0A077EC52_9FLAO</name>
<dbReference type="InterPro" id="IPR021457">
    <property type="entry name" value="DUF3108"/>
</dbReference>
<reference evidence="2 3" key="1">
    <citation type="journal article" date="2013" name="Lancet">
        <title>First case of E anophelis outbreak in an intensive-care unit.</title>
        <authorList>
            <person name="Teo J."/>
            <person name="Tan S.Y."/>
            <person name="Tay M."/>
            <person name="Ding Y."/>
            <person name="Kjelleberg S."/>
            <person name="Givskov M."/>
            <person name="Lin R.T."/>
            <person name="Yang L."/>
        </authorList>
    </citation>
    <scope>NUCLEOTIDE SEQUENCE [LARGE SCALE GENOMIC DNA]</scope>
    <source>
        <strain evidence="2 3">NUHP1</strain>
    </source>
</reference>
<evidence type="ECO:0000313" key="3">
    <source>
        <dbReference type="Proteomes" id="UP000028933"/>
    </source>
</evidence>
<proteinExistence type="predicted"/>
<feature type="signal peptide" evidence="1">
    <location>
        <begin position="1"/>
        <end position="22"/>
    </location>
</feature>
<dbReference type="AlphaFoldDB" id="A0A077EC52"/>
<evidence type="ECO:0000313" key="2">
    <source>
        <dbReference type="EMBL" id="AIL44303.1"/>
    </source>
</evidence>
<accession>A0A077EC52</accession>
<evidence type="ECO:0000256" key="1">
    <source>
        <dbReference type="SAM" id="SignalP"/>
    </source>
</evidence>
<dbReference type="Proteomes" id="UP000028933">
    <property type="component" value="Chromosome"/>
</dbReference>